<protein>
    <submittedName>
        <fullName evidence="1">Uncharacterized protein</fullName>
    </submittedName>
</protein>
<sequence length="109" mass="12994">MSTVLATFGTWEVTPDGINSTQEDRYELGIDEIFRTNHEDGYKVWDFPVHLTHKSWLLGENDYRLDEFNEAFKYAQKKFAHQRPEGTEDVSEAYTYQLQRDLRQAMNRR</sequence>
<reference evidence="1 2" key="1">
    <citation type="submission" date="2015-11" db="EMBL/GenBank/DDBJ databases">
        <title>Solirubrum puertoriconensis gen. nov. an environmental bacteria isolated in Puerto Rico.</title>
        <authorList>
            <person name="Cuebas-Irizarry M.F."/>
            <person name="Montalvo-Rodriguez R."/>
        </authorList>
    </citation>
    <scope>NUCLEOTIDE SEQUENCE [LARGE SCALE GENOMIC DNA]</scope>
    <source>
        <strain evidence="1 2">MC1A</strain>
    </source>
</reference>
<proteinExistence type="predicted"/>
<comment type="caution">
    <text evidence="1">The sequence shown here is derived from an EMBL/GenBank/DDBJ whole genome shotgun (WGS) entry which is preliminary data.</text>
</comment>
<gene>
    <name evidence="1" type="ORF">ASU33_13720</name>
</gene>
<name>A0A9X0L496_SOLP1</name>
<dbReference type="OrthoDB" id="1421800at2"/>
<dbReference type="RefSeq" id="WP_059071031.1">
    <property type="nucleotide sequence ID" value="NZ_LNAL01000007.1"/>
</dbReference>
<keyword evidence="2" id="KW-1185">Reference proteome</keyword>
<evidence type="ECO:0000313" key="2">
    <source>
        <dbReference type="Proteomes" id="UP000054223"/>
    </source>
</evidence>
<organism evidence="1 2">
    <name type="scientific">Solirubrum puertoriconensis</name>
    <dbReference type="NCBI Taxonomy" id="1751427"/>
    <lineage>
        <taxon>Bacteria</taxon>
        <taxon>Pseudomonadati</taxon>
        <taxon>Bacteroidota</taxon>
        <taxon>Cytophagia</taxon>
        <taxon>Cytophagales</taxon>
    </lineage>
</organism>
<dbReference type="EMBL" id="LNAL01000007">
    <property type="protein sequence ID" value="KUG07406.1"/>
    <property type="molecule type" value="Genomic_DNA"/>
</dbReference>
<accession>A0A9X0L496</accession>
<dbReference type="Proteomes" id="UP000054223">
    <property type="component" value="Unassembled WGS sequence"/>
</dbReference>
<evidence type="ECO:0000313" key="1">
    <source>
        <dbReference type="EMBL" id="KUG07406.1"/>
    </source>
</evidence>
<dbReference type="AlphaFoldDB" id="A0A9X0L496"/>